<dbReference type="Proteomes" id="UP000823388">
    <property type="component" value="Chromosome 8K"/>
</dbReference>
<reference evidence="7" key="1">
    <citation type="submission" date="2020-05" db="EMBL/GenBank/DDBJ databases">
        <title>WGS assembly of Panicum virgatum.</title>
        <authorList>
            <person name="Lovell J.T."/>
            <person name="Jenkins J."/>
            <person name="Shu S."/>
            <person name="Juenger T.E."/>
            <person name="Schmutz J."/>
        </authorList>
    </citation>
    <scope>NUCLEOTIDE SEQUENCE</scope>
    <source>
        <strain evidence="7">AP13</strain>
    </source>
</reference>
<dbReference type="InterPro" id="IPR019378">
    <property type="entry name" value="GDP-Fuc_O-FucTrfase"/>
</dbReference>
<gene>
    <name evidence="7" type="ORF">PVAP13_8KG081568</name>
</gene>
<dbReference type="GO" id="GO:0006004">
    <property type="term" value="P:fucose metabolic process"/>
    <property type="evidence" value="ECO:0007669"/>
    <property type="project" value="UniProtKB-KW"/>
</dbReference>
<keyword evidence="4" id="KW-0294">Fucose metabolism</keyword>
<comment type="caution">
    <text evidence="7">The sequence shown here is derived from an EMBL/GenBank/DDBJ whole genome shotgun (WGS) entry which is preliminary data.</text>
</comment>
<sequence>MRAFASRPNTLVTSNHKKIGKQWKPCISKRLTESELPSSNGFLVVEANGGLNQQRISICDAIAVARILNATLVTPTFHLNSVWRDSSKFGDIFDEDHFIESLRKHVRVVKQLPEDVFLRFGYNISTIPNMRTKAFSPPSYYLQQVLPKMLELGAVRIAPFSNRLAHSVPSDVQKLRCLANYEALRFSESIRILADNMVGRMIKRSSLTGGKYVSVHLRFEEDMVAF</sequence>
<evidence type="ECO:0000256" key="6">
    <source>
        <dbReference type="ARBA" id="ARBA00030350"/>
    </source>
</evidence>
<dbReference type="PANTHER" id="PTHR31288:SF22">
    <property type="entry name" value="O-FUCOSYLTRANSFERASE 9"/>
    <property type="match status" value="1"/>
</dbReference>
<protein>
    <recommendedName>
        <fullName evidence="6">O-fucosyltransferase family protein</fullName>
    </recommendedName>
</protein>
<keyword evidence="3" id="KW-0808">Transferase</keyword>
<dbReference type="AlphaFoldDB" id="A0A8T0PJ23"/>
<dbReference type="Pfam" id="PF10250">
    <property type="entry name" value="O-FucT"/>
    <property type="match status" value="1"/>
</dbReference>
<evidence type="ECO:0000256" key="2">
    <source>
        <dbReference type="ARBA" id="ARBA00022676"/>
    </source>
</evidence>
<keyword evidence="5" id="KW-0119">Carbohydrate metabolism</keyword>
<proteinExistence type="inferred from homology"/>
<evidence type="ECO:0000256" key="5">
    <source>
        <dbReference type="ARBA" id="ARBA00023277"/>
    </source>
</evidence>
<accession>A0A8T0PJ23</accession>
<dbReference type="EMBL" id="CM029051">
    <property type="protein sequence ID" value="KAG2560639.1"/>
    <property type="molecule type" value="Genomic_DNA"/>
</dbReference>
<dbReference type="PANTHER" id="PTHR31288">
    <property type="entry name" value="O-FUCOSYLTRANSFERASE FAMILY PROTEIN"/>
    <property type="match status" value="1"/>
</dbReference>
<name>A0A8T0PJ23_PANVG</name>
<dbReference type="GO" id="GO:0016757">
    <property type="term" value="F:glycosyltransferase activity"/>
    <property type="evidence" value="ECO:0007669"/>
    <property type="project" value="UniProtKB-KW"/>
</dbReference>
<organism evidence="7 8">
    <name type="scientific">Panicum virgatum</name>
    <name type="common">Blackwell switchgrass</name>
    <dbReference type="NCBI Taxonomy" id="38727"/>
    <lineage>
        <taxon>Eukaryota</taxon>
        <taxon>Viridiplantae</taxon>
        <taxon>Streptophyta</taxon>
        <taxon>Embryophyta</taxon>
        <taxon>Tracheophyta</taxon>
        <taxon>Spermatophyta</taxon>
        <taxon>Magnoliopsida</taxon>
        <taxon>Liliopsida</taxon>
        <taxon>Poales</taxon>
        <taxon>Poaceae</taxon>
        <taxon>PACMAD clade</taxon>
        <taxon>Panicoideae</taxon>
        <taxon>Panicodae</taxon>
        <taxon>Paniceae</taxon>
        <taxon>Panicinae</taxon>
        <taxon>Panicum</taxon>
        <taxon>Panicum sect. Hiantes</taxon>
    </lineage>
</organism>
<dbReference type="InterPro" id="IPR024709">
    <property type="entry name" value="FucosylTrfase_pln"/>
</dbReference>
<evidence type="ECO:0000256" key="4">
    <source>
        <dbReference type="ARBA" id="ARBA00023253"/>
    </source>
</evidence>
<comment type="similarity">
    <text evidence="1">Belongs to the glycosyltransferase GT106 family.</text>
</comment>
<keyword evidence="8" id="KW-1185">Reference proteome</keyword>
<evidence type="ECO:0000313" key="8">
    <source>
        <dbReference type="Proteomes" id="UP000823388"/>
    </source>
</evidence>
<keyword evidence="2" id="KW-0328">Glycosyltransferase</keyword>
<evidence type="ECO:0000256" key="1">
    <source>
        <dbReference type="ARBA" id="ARBA00007737"/>
    </source>
</evidence>
<evidence type="ECO:0000256" key="3">
    <source>
        <dbReference type="ARBA" id="ARBA00022679"/>
    </source>
</evidence>
<evidence type="ECO:0000313" key="7">
    <source>
        <dbReference type="EMBL" id="KAG2560639.1"/>
    </source>
</evidence>